<accession>A0A914Q9G6</accession>
<keyword evidence="2" id="KW-1185">Reference proteome</keyword>
<evidence type="ECO:0000313" key="3">
    <source>
        <dbReference type="WBParaSite" id="PDA_v2.g2816.t1"/>
    </source>
</evidence>
<proteinExistence type="predicted"/>
<protein>
    <submittedName>
        <fullName evidence="3">Uncharacterized protein</fullName>
    </submittedName>
</protein>
<dbReference type="Proteomes" id="UP000887578">
    <property type="component" value="Unplaced"/>
</dbReference>
<dbReference type="WBParaSite" id="PDA_v2.g2816.t1">
    <property type="protein sequence ID" value="PDA_v2.g2816.t1"/>
    <property type="gene ID" value="PDA_v2.g2816"/>
</dbReference>
<name>A0A914Q9G6_9BILA</name>
<sequence>MKRKRTMEISDEDDEDGNDEDLDDENCGDLDDDDNCRRYYVNDGEDEDEQEEQSESEYLDASEGYMSSDDEYQLWEVC</sequence>
<feature type="compositionally biased region" description="Acidic residues" evidence="1">
    <location>
        <begin position="43"/>
        <end position="60"/>
    </location>
</feature>
<dbReference type="AlphaFoldDB" id="A0A914Q9G6"/>
<feature type="region of interest" description="Disordered" evidence="1">
    <location>
        <begin position="1"/>
        <end position="78"/>
    </location>
</feature>
<feature type="compositionally biased region" description="Acidic residues" evidence="1">
    <location>
        <begin position="68"/>
        <end position="78"/>
    </location>
</feature>
<reference evidence="3" key="1">
    <citation type="submission" date="2022-11" db="UniProtKB">
        <authorList>
            <consortium name="WormBaseParasite"/>
        </authorList>
    </citation>
    <scope>IDENTIFICATION</scope>
</reference>
<organism evidence="2 3">
    <name type="scientific">Panagrolaimus davidi</name>
    <dbReference type="NCBI Taxonomy" id="227884"/>
    <lineage>
        <taxon>Eukaryota</taxon>
        <taxon>Metazoa</taxon>
        <taxon>Ecdysozoa</taxon>
        <taxon>Nematoda</taxon>
        <taxon>Chromadorea</taxon>
        <taxon>Rhabditida</taxon>
        <taxon>Tylenchina</taxon>
        <taxon>Panagrolaimomorpha</taxon>
        <taxon>Panagrolaimoidea</taxon>
        <taxon>Panagrolaimidae</taxon>
        <taxon>Panagrolaimus</taxon>
    </lineage>
</organism>
<evidence type="ECO:0000256" key="1">
    <source>
        <dbReference type="SAM" id="MobiDB-lite"/>
    </source>
</evidence>
<evidence type="ECO:0000313" key="2">
    <source>
        <dbReference type="Proteomes" id="UP000887578"/>
    </source>
</evidence>
<feature type="compositionally biased region" description="Acidic residues" evidence="1">
    <location>
        <begin position="9"/>
        <end position="34"/>
    </location>
</feature>